<dbReference type="Proteomes" id="UP000286921">
    <property type="component" value="Unassembled WGS sequence"/>
</dbReference>
<evidence type="ECO:0000313" key="3">
    <source>
        <dbReference type="Proteomes" id="UP000286921"/>
    </source>
</evidence>
<protein>
    <submittedName>
        <fullName evidence="2">Uncharacterized protein</fullName>
    </submittedName>
</protein>
<accession>A0A401KYL1</accession>
<evidence type="ECO:0000313" key="2">
    <source>
        <dbReference type="EMBL" id="GCB24479.1"/>
    </source>
</evidence>
<evidence type="ECO:0000256" key="1">
    <source>
        <dbReference type="SAM" id="MobiDB-lite"/>
    </source>
</evidence>
<reference evidence="2 3" key="1">
    <citation type="submission" date="2016-09" db="EMBL/GenBank/DDBJ databases">
        <title>Aspergillus awamori IFM 58123T.</title>
        <authorList>
            <person name="Kusuya Y."/>
            <person name="Shimizu M."/>
            <person name="Takahashi H."/>
            <person name="Yaguchi T."/>
        </authorList>
    </citation>
    <scope>NUCLEOTIDE SEQUENCE [LARGE SCALE GENOMIC DNA]</scope>
    <source>
        <strain evidence="2 3">IFM 58123</strain>
    </source>
</reference>
<dbReference type="AlphaFoldDB" id="A0A401KYL1"/>
<feature type="region of interest" description="Disordered" evidence="1">
    <location>
        <begin position="182"/>
        <end position="227"/>
    </location>
</feature>
<comment type="caution">
    <text evidence="2">The sequence shown here is derived from an EMBL/GenBank/DDBJ whole genome shotgun (WGS) entry which is preliminary data.</text>
</comment>
<dbReference type="EMBL" id="BDHI01000020">
    <property type="protein sequence ID" value="GCB24479.1"/>
    <property type="molecule type" value="Genomic_DNA"/>
</dbReference>
<proteinExistence type="predicted"/>
<gene>
    <name evidence="2" type="ORF">AAWM_07364</name>
</gene>
<sequence length="288" mass="30066">MHRHLGPLTGVTGGWAEEWKGTQEWVLAPRAAECGLRKRAQRASRRSPGHFWTIERLRAGPWAREGRWYYVEGERQLISAAGSPPTLLPCQAGHLSVTGGAQVLRGLASGTGVLCPRLRVDWRSGVSHADAPVTLRYRAVGICSLPSQRHAGLIMPGGAVVAGVSEVRGPFSVPGTDGVCGSLAAGQPSFTDSRGEPPRGSRRSSACPRGLDPPPEGRMPQPASACKGDSWPGLPACGPVPGGLQWGQLDGHLCTPGAPGVSLWPGTSCAPSRVKPTLHAASSEALGN</sequence>
<keyword evidence="3" id="KW-1185">Reference proteome</keyword>
<name>A0A401KYL1_ASPAW</name>
<organism evidence="2 3">
    <name type="scientific">Aspergillus awamori</name>
    <name type="common">Black koji mold</name>
    <dbReference type="NCBI Taxonomy" id="105351"/>
    <lineage>
        <taxon>Eukaryota</taxon>
        <taxon>Fungi</taxon>
        <taxon>Dikarya</taxon>
        <taxon>Ascomycota</taxon>
        <taxon>Pezizomycotina</taxon>
        <taxon>Eurotiomycetes</taxon>
        <taxon>Eurotiomycetidae</taxon>
        <taxon>Eurotiales</taxon>
        <taxon>Aspergillaceae</taxon>
        <taxon>Aspergillus</taxon>
    </lineage>
</organism>